<evidence type="ECO:0000313" key="6">
    <source>
        <dbReference type="EMBL" id="CAF0864844.1"/>
    </source>
</evidence>
<dbReference type="AlphaFoldDB" id="A0A813P6U8"/>
<dbReference type="PANTHER" id="PTHR14286:SF2">
    <property type="entry name" value="CENTROSOMAL PROTEIN 15 KDA"/>
    <property type="match status" value="1"/>
</dbReference>
<evidence type="ECO:0000313" key="3">
    <source>
        <dbReference type="EMBL" id="CAF0754072.1"/>
    </source>
</evidence>
<dbReference type="Pfam" id="PF15134">
    <property type="entry name" value="CEP15-like"/>
    <property type="match status" value="1"/>
</dbReference>
<gene>
    <name evidence="4" type="ORF">BJG266_LOCUS2862</name>
    <name evidence="5" type="ORF">IZO911_LOCUS7134</name>
    <name evidence="7" type="ORF">KXQ929_LOCUS4486</name>
    <name evidence="8" type="ORF">OKA104_LOCUS6124</name>
    <name evidence="2" type="ORF">QVE165_LOCUS1217</name>
    <name evidence="6" type="ORF">QVE165_LOCUS7570</name>
    <name evidence="3" type="ORF">VCS650_LOCUS1423</name>
</gene>
<name>A0A813P6U8_9BILA</name>
<dbReference type="Proteomes" id="UP000663860">
    <property type="component" value="Unassembled WGS sequence"/>
</dbReference>
<dbReference type="Proteomes" id="UP000663832">
    <property type="component" value="Unassembled WGS sequence"/>
</dbReference>
<keyword evidence="1" id="KW-0175">Coiled coil</keyword>
<evidence type="ECO:0000256" key="1">
    <source>
        <dbReference type="SAM" id="Coils"/>
    </source>
</evidence>
<dbReference type="Proteomes" id="UP000663891">
    <property type="component" value="Unassembled WGS sequence"/>
</dbReference>
<accession>A0A813P6U8</accession>
<dbReference type="EMBL" id="CAJNOI010000006">
    <property type="protein sequence ID" value="CAF0758316.1"/>
    <property type="molecule type" value="Genomic_DNA"/>
</dbReference>
<dbReference type="EMBL" id="CAJNOE010000046">
    <property type="protein sequence ID" value="CAF0804868.1"/>
    <property type="molecule type" value="Genomic_DNA"/>
</dbReference>
<feature type="coiled-coil region" evidence="1">
    <location>
        <begin position="56"/>
        <end position="83"/>
    </location>
</feature>
<dbReference type="InterPro" id="IPR028006">
    <property type="entry name" value="CEP15-like"/>
</dbReference>
<evidence type="ECO:0000313" key="4">
    <source>
        <dbReference type="EMBL" id="CAF0758316.1"/>
    </source>
</evidence>
<dbReference type="EMBL" id="CAJNOM010000003">
    <property type="protein sequence ID" value="CAF0746232.1"/>
    <property type="molecule type" value="Genomic_DNA"/>
</dbReference>
<keyword evidence="9" id="KW-1185">Reference proteome</keyword>
<dbReference type="PANTHER" id="PTHR14286">
    <property type="entry name" value="GENE, 49355-RELATED"/>
    <property type="match status" value="1"/>
</dbReference>
<evidence type="ECO:0000313" key="9">
    <source>
        <dbReference type="Proteomes" id="UP000663832"/>
    </source>
</evidence>
<sequence>MLKKFGQNREYQSESTELDLKRTYIKHERQNLLDSSIIQLPQSMQKSNETLFMSSVEKARLRNEGLLKSIQKLNREIDTHLKQPDDNKFAILKSNYWDMVSKLLPVWERELTDYEKRKRREHGNNVQDV</sequence>
<evidence type="ECO:0000313" key="8">
    <source>
        <dbReference type="EMBL" id="CAF3591239.1"/>
    </source>
</evidence>
<evidence type="ECO:0000313" key="7">
    <source>
        <dbReference type="EMBL" id="CAF3588299.1"/>
    </source>
</evidence>
<dbReference type="Proteomes" id="UP000663881">
    <property type="component" value="Unassembled WGS sequence"/>
</dbReference>
<comment type="caution">
    <text evidence="2">The sequence shown here is derived from an EMBL/GenBank/DDBJ whole genome shotgun (WGS) entry which is preliminary data.</text>
</comment>
<dbReference type="Proteomes" id="UP000663877">
    <property type="component" value="Unassembled WGS sequence"/>
</dbReference>
<dbReference type="EMBL" id="CAJOAY010000222">
    <property type="protein sequence ID" value="CAF3591239.1"/>
    <property type="molecule type" value="Genomic_DNA"/>
</dbReference>
<organism evidence="2 9">
    <name type="scientific">Adineta steineri</name>
    <dbReference type="NCBI Taxonomy" id="433720"/>
    <lineage>
        <taxon>Eukaryota</taxon>
        <taxon>Metazoa</taxon>
        <taxon>Spiralia</taxon>
        <taxon>Gnathifera</taxon>
        <taxon>Rotifera</taxon>
        <taxon>Eurotatoria</taxon>
        <taxon>Bdelloidea</taxon>
        <taxon>Adinetida</taxon>
        <taxon>Adinetidae</taxon>
        <taxon>Adineta</taxon>
    </lineage>
</organism>
<dbReference type="EMBL" id="CAJNON010000006">
    <property type="protein sequence ID" value="CAF0754072.1"/>
    <property type="molecule type" value="Genomic_DNA"/>
</dbReference>
<proteinExistence type="predicted"/>
<protein>
    <submittedName>
        <fullName evidence="2">Uncharacterized protein</fullName>
    </submittedName>
</protein>
<dbReference type="EMBL" id="CAJNOM010000033">
    <property type="protein sequence ID" value="CAF0864844.1"/>
    <property type="molecule type" value="Genomic_DNA"/>
</dbReference>
<dbReference type="OrthoDB" id="9981787at2759"/>
<evidence type="ECO:0000313" key="5">
    <source>
        <dbReference type="EMBL" id="CAF0804868.1"/>
    </source>
</evidence>
<evidence type="ECO:0000313" key="2">
    <source>
        <dbReference type="EMBL" id="CAF0746232.1"/>
    </source>
</evidence>
<dbReference type="EMBL" id="CAJOBB010000155">
    <property type="protein sequence ID" value="CAF3588299.1"/>
    <property type="molecule type" value="Genomic_DNA"/>
</dbReference>
<reference evidence="2" key="1">
    <citation type="submission" date="2021-02" db="EMBL/GenBank/DDBJ databases">
        <authorList>
            <person name="Nowell W R."/>
        </authorList>
    </citation>
    <scope>NUCLEOTIDE SEQUENCE</scope>
</reference>
<dbReference type="Proteomes" id="UP000663868">
    <property type="component" value="Unassembled WGS sequence"/>
</dbReference>